<proteinExistence type="predicted"/>
<feature type="non-terminal residue" evidence="1">
    <location>
        <position position="1"/>
    </location>
</feature>
<evidence type="ECO:0000313" key="2">
    <source>
        <dbReference type="Proteomes" id="UP000676336"/>
    </source>
</evidence>
<dbReference type="EMBL" id="CAJOBI010310927">
    <property type="protein sequence ID" value="CAF5170543.1"/>
    <property type="molecule type" value="Genomic_DNA"/>
</dbReference>
<sequence length="142" mass="15948">CNTDDFMTFRLELQRSTGTVTLSHSGSNSIYNHEQICATFSKSDFDLNELNFIHVSAGARTVPIRNLIVTFEKQPEPFDSIGSDVQTNLSDLPRDVLDDKVAKKLDQSQAVPKSDRSTVITSSNEFIQRPIIKWSLINCIRA</sequence>
<gene>
    <name evidence="1" type="ORF">SMN809_LOCUS65462</name>
</gene>
<protein>
    <submittedName>
        <fullName evidence="1">Uncharacterized protein</fullName>
    </submittedName>
</protein>
<accession>A0A8S3GQ03</accession>
<comment type="caution">
    <text evidence="1">The sequence shown here is derived from an EMBL/GenBank/DDBJ whole genome shotgun (WGS) entry which is preliminary data.</text>
</comment>
<dbReference type="AlphaFoldDB" id="A0A8S3GQ03"/>
<organism evidence="1 2">
    <name type="scientific">Rotaria magnacalcarata</name>
    <dbReference type="NCBI Taxonomy" id="392030"/>
    <lineage>
        <taxon>Eukaryota</taxon>
        <taxon>Metazoa</taxon>
        <taxon>Spiralia</taxon>
        <taxon>Gnathifera</taxon>
        <taxon>Rotifera</taxon>
        <taxon>Eurotatoria</taxon>
        <taxon>Bdelloidea</taxon>
        <taxon>Philodinida</taxon>
        <taxon>Philodinidae</taxon>
        <taxon>Rotaria</taxon>
    </lineage>
</organism>
<reference evidence="1" key="1">
    <citation type="submission" date="2021-02" db="EMBL/GenBank/DDBJ databases">
        <authorList>
            <person name="Nowell W R."/>
        </authorList>
    </citation>
    <scope>NUCLEOTIDE SEQUENCE</scope>
</reference>
<evidence type="ECO:0000313" key="1">
    <source>
        <dbReference type="EMBL" id="CAF5170543.1"/>
    </source>
</evidence>
<name>A0A8S3GQ03_9BILA</name>
<dbReference type="Proteomes" id="UP000676336">
    <property type="component" value="Unassembled WGS sequence"/>
</dbReference>